<reference evidence="1" key="1">
    <citation type="submission" date="2021-05" db="EMBL/GenBank/DDBJ databases">
        <authorList>
            <person name="Pan Q."/>
            <person name="Jouanno E."/>
            <person name="Zahm M."/>
            <person name="Klopp C."/>
            <person name="Cabau C."/>
            <person name="Louis A."/>
            <person name="Berthelot C."/>
            <person name="Parey E."/>
            <person name="Roest Crollius H."/>
            <person name="Montfort J."/>
            <person name="Robinson-Rechavi M."/>
            <person name="Bouchez O."/>
            <person name="Lampietro C."/>
            <person name="Lopez Roques C."/>
            <person name="Donnadieu C."/>
            <person name="Postlethwait J."/>
            <person name="Bobe J."/>
            <person name="Dillon D."/>
            <person name="Chandos A."/>
            <person name="von Hippel F."/>
            <person name="Guiguen Y."/>
        </authorList>
    </citation>
    <scope>NUCLEOTIDE SEQUENCE</scope>
    <source>
        <strain evidence="1">YG-Jan2019</strain>
    </source>
</reference>
<organism evidence="1 2">
    <name type="scientific">Dallia pectoralis</name>
    <name type="common">Alaska blackfish</name>
    <dbReference type="NCBI Taxonomy" id="75939"/>
    <lineage>
        <taxon>Eukaryota</taxon>
        <taxon>Metazoa</taxon>
        <taxon>Chordata</taxon>
        <taxon>Craniata</taxon>
        <taxon>Vertebrata</taxon>
        <taxon>Euteleostomi</taxon>
        <taxon>Actinopterygii</taxon>
        <taxon>Neopterygii</taxon>
        <taxon>Teleostei</taxon>
        <taxon>Protacanthopterygii</taxon>
        <taxon>Esociformes</taxon>
        <taxon>Umbridae</taxon>
        <taxon>Dallia</taxon>
    </lineage>
</organism>
<evidence type="ECO:0000313" key="2">
    <source>
        <dbReference type="Proteomes" id="UP001157502"/>
    </source>
</evidence>
<protein>
    <submittedName>
        <fullName evidence="1">Uncharacterized protein</fullName>
    </submittedName>
</protein>
<accession>A0ACC2F9M5</accession>
<gene>
    <name evidence="1" type="ORF">DPEC_G00319710</name>
</gene>
<sequence length="162" mass="17432">MTTSLILTLLFVTGPCLRAAVLPHSTAPEDLDGSGNDLESSSSGDWAEDSKDDQSSNKEDKRFPFIRTDKTRSGKPDDTHLTSDLWPKLGDDYSESSIGNVANSRSFIANKEALAAVIAGGAVGLVLAVALLILLIYHMKKKDWGDTSKGGYLKANTKEFIV</sequence>
<dbReference type="Proteomes" id="UP001157502">
    <property type="component" value="Chromosome 31"/>
</dbReference>
<dbReference type="EMBL" id="CM055758">
    <property type="protein sequence ID" value="KAJ7988059.1"/>
    <property type="molecule type" value="Genomic_DNA"/>
</dbReference>
<evidence type="ECO:0000313" key="1">
    <source>
        <dbReference type="EMBL" id="KAJ7988059.1"/>
    </source>
</evidence>
<name>A0ACC2F9M5_DALPE</name>
<proteinExistence type="predicted"/>
<keyword evidence="2" id="KW-1185">Reference proteome</keyword>
<comment type="caution">
    <text evidence="1">The sequence shown here is derived from an EMBL/GenBank/DDBJ whole genome shotgun (WGS) entry which is preliminary data.</text>
</comment>